<dbReference type="InterPro" id="IPR017896">
    <property type="entry name" value="4Fe4S_Fe-S-bd"/>
</dbReference>
<feature type="binding site" evidence="6">
    <location>
        <position position="95"/>
    </location>
    <ligand>
        <name>[4Fe-4S] cluster</name>
        <dbReference type="ChEBI" id="CHEBI:49883"/>
        <label>2</label>
    </ligand>
</feature>
<dbReference type="RefSeq" id="WP_081728467.1">
    <property type="nucleotide sequence ID" value="NZ_NRRE01000032.1"/>
</dbReference>
<dbReference type="SUPFAM" id="SSF54862">
    <property type="entry name" value="4Fe-4S ferredoxins"/>
    <property type="match status" value="1"/>
</dbReference>
<gene>
    <name evidence="6 8" type="primary">napF</name>
    <name evidence="8" type="ORF">CKO21_16780</name>
</gene>
<feature type="binding site" evidence="6">
    <location>
        <position position="99"/>
    </location>
    <ligand>
        <name>[4Fe-4S] cluster</name>
        <dbReference type="ChEBI" id="CHEBI:49883"/>
        <label>2</label>
    </ligand>
</feature>
<dbReference type="Proteomes" id="UP000778970">
    <property type="component" value="Unassembled WGS sequence"/>
</dbReference>
<dbReference type="PANTHER" id="PTHR43687">
    <property type="entry name" value="ADENYLYLSULFATE REDUCTASE, BETA SUBUNIT"/>
    <property type="match status" value="1"/>
</dbReference>
<dbReference type="InterPro" id="IPR050572">
    <property type="entry name" value="Fe-S_Ferredoxin"/>
</dbReference>
<evidence type="ECO:0000256" key="2">
    <source>
        <dbReference type="ARBA" id="ARBA00022723"/>
    </source>
</evidence>
<feature type="domain" description="4Fe-4S ferredoxin-type" evidence="7">
    <location>
        <begin position="153"/>
        <end position="182"/>
    </location>
</feature>
<evidence type="ECO:0000313" key="9">
    <source>
        <dbReference type="Proteomes" id="UP000778970"/>
    </source>
</evidence>
<feature type="binding site" evidence="6">
    <location>
        <position position="61"/>
    </location>
    <ligand>
        <name>[4Fe-4S] cluster</name>
        <dbReference type="ChEBI" id="CHEBI:49883"/>
        <label>1</label>
    </ligand>
</feature>
<dbReference type="InterPro" id="IPR004496">
    <property type="entry name" value="NapF"/>
</dbReference>
<comment type="cofactor">
    <cofactor evidence="6">
        <name>[4Fe-4S] cluster</name>
        <dbReference type="ChEBI" id="CHEBI:49883"/>
    </cofactor>
</comment>
<dbReference type="NCBIfam" id="TIGR00402">
    <property type="entry name" value="napF"/>
    <property type="match status" value="1"/>
</dbReference>
<feature type="binding site" evidence="6">
    <location>
        <position position="65"/>
    </location>
    <ligand>
        <name>[4Fe-4S] cluster</name>
        <dbReference type="ChEBI" id="CHEBI:49883"/>
        <label>1</label>
    </ligand>
</feature>
<evidence type="ECO:0000256" key="1">
    <source>
        <dbReference type="ARBA" id="ARBA00022485"/>
    </source>
</evidence>
<reference evidence="8" key="1">
    <citation type="submission" date="2017-08" db="EMBL/GenBank/DDBJ databases">
        <authorList>
            <person name="Imhoff J.F."/>
            <person name="Rahn T."/>
            <person name="Kuenzel S."/>
            <person name="Neulinger S.C."/>
        </authorList>
    </citation>
    <scope>NUCLEOTIDE SEQUENCE</scope>
    <source>
        <strain evidence="8">DSM 9154</strain>
    </source>
</reference>
<evidence type="ECO:0000256" key="4">
    <source>
        <dbReference type="ARBA" id="ARBA00023004"/>
    </source>
</evidence>
<keyword evidence="3 6" id="KW-0677">Repeat</keyword>
<sequence length="188" mass="20076">MPGDNRIDRSRRAFLRRPLAGLVEARDQSDIKRTRDTAADPWRPPWASATFEDACTRCGACLEACPEGILVKGDGGFPEVDVTQGSGECTFCQACVDACPEPAFEAPDTHSPWDWVARIGSGCLATNGIVCQTCGDVCDYDAIPFAPEESGPPVPWLNPDSCTGCGACVAACPAQVIKIVHHSRHQAN</sequence>
<feature type="domain" description="4Fe-4S ferredoxin-type" evidence="7">
    <location>
        <begin position="76"/>
        <end position="109"/>
    </location>
</feature>
<keyword evidence="4 6" id="KW-0408">Iron</keyword>
<keyword evidence="1 6" id="KW-0004">4Fe-4S</keyword>
<comment type="function">
    <text evidence="6">Could be involved in the maturation of NapA, the catalytic subunit of the periplasmic nitrate reductase, before its export into the periplasm.</text>
</comment>
<dbReference type="Pfam" id="PF12838">
    <property type="entry name" value="Fer4_7"/>
    <property type="match status" value="2"/>
</dbReference>
<evidence type="ECO:0000256" key="6">
    <source>
        <dbReference type="HAMAP-Rule" id="MF_02201"/>
    </source>
</evidence>
<dbReference type="InterPro" id="IPR017900">
    <property type="entry name" value="4Fe4S_Fe_S_CS"/>
</dbReference>
<dbReference type="HAMAP" id="MF_02201">
    <property type="entry name" value="NapF"/>
    <property type="match status" value="1"/>
</dbReference>
<keyword evidence="5 6" id="KW-0411">Iron-sulfur</keyword>
<feature type="binding site" evidence="6">
    <location>
        <position position="165"/>
    </location>
    <ligand>
        <name>[4Fe-4S] cluster</name>
        <dbReference type="ChEBI" id="CHEBI:49883"/>
        <label>3</label>
    </ligand>
</feature>
<dbReference type="AlphaFoldDB" id="A0A934QL23"/>
<dbReference type="PROSITE" id="PS51379">
    <property type="entry name" value="4FE4S_FER_2"/>
    <property type="match status" value="3"/>
</dbReference>
<evidence type="ECO:0000256" key="3">
    <source>
        <dbReference type="ARBA" id="ARBA00022737"/>
    </source>
</evidence>
<reference evidence="8" key="2">
    <citation type="journal article" date="2020" name="Microorganisms">
        <title>Osmotic Adaptation and Compatible Solute Biosynthesis of Phototrophic Bacteria as Revealed from Genome Analyses.</title>
        <authorList>
            <person name="Imhoff J.F."/>
            <person name="Rahn T."/>
            <person name="Kunzel S."/>
            <person name="Keller A."/>
            <person name="Neulinger S.C."/>
        </authorList>
    </citation>
    <scope>NUCLEOTIDE SEQUENCE</scope>
    <source>
        <strain evidence="8">DSM 9154</strain>
    </source>
</reference>
<comment type="similarity">
    <text evidence="6">Belongs to the NapF family.</text>
</comment>
<evidence type="ECO:0000259" key="7">
    <source>
        <dbReference type="PROSITE" id="PS51379"/>
    </source>
</evidence>
<dbReference type="Gene3D" id="3.30.70.20">
    <property type="match status" value="2"/>
</dbReference>
<feature type="binding site" evidence="6">
    <location>
        <position position="55"/>
    </location>
    <ligand>
        <name>[4Fe-4S] cluster</name>
        <dbReference type="ChEBI" id="CHEBI:49883"/>
        <label>1</label>
    </ligand>
</feature>
<feature type="binding site" evidence="6">
    <location>
        <position position="172"/>
    </location>
    <ligand>
        <name>[4Fe-4S] cluster</name>
        <dbReference type="ChEBI" id="CHEBI:49883"/>
        <label>3</label>
    </ligand>
</feature>
<protein>
    <recommendedName>
        <fullName evidence="6">Ferredoxin-type protein NapF</fullName>
    </recommendedName>
</protein>
<evidence type="ECO:0000256" key="5">
    <source>
        <dbReference type="ARBA" id="ARBA00023014"/>
    </source>
</evidence>
<feature type="binding site" evidence="6">
    <location>
        <position position="89"/>
    </location>
    <ligand>
        <name>[4Fe-4S] cluster</name>
        <dbReference type="ChEBI" id="CHEBI:49883"/>
        <label>2</label>
    </ligand>
</feature>
<organism evidence="8 9">
    <name type="scientific">Rhodovibrio salinarum</name>
    <dbReference type="NCBI Taxonomy" id="1087"/>
    <lineage>
        <taxon>Bacteria</taxon>
        <taxon>Pseudomonadati</taxon>
        <taxon>Pseudomonadota</taxon>
        <taxon>Alphaproteobacteria</taxon>
        <taxon>Rhodospirillales</taxon>
        <taxon>Rhodovibrionaceae</taxon>
        <taxon>Rhodovibrio</taxon>
    </lineage>
</organism>
<keyword evidence="9" id="KW-1185">Reference proteome</keyword>
<dbReference type="PANTHER" id="PTHR43687:SF1">
    <property type="entry name" value="FERREDOXIN III"/>
    <property type="match status" value="1"/>
</dbReference>
<dbReference type="GO" id="GO:0046872">
    <property type="term" value="F:metal ion binding"/>
    <property type="evidence" value="ECO:0007669"/>
    <property type="project" value="UniProtKB-KW"/>
</dbReference>
<comment type="caution">
    <text evidence="8">The sequence shown here is derived from an EMBL/GenBank/DDBJ whole genome shotgun (WGS) entry which is preliminary data.</text>
</comment>
<dbReference type="EMBL" id="NRRE01000032">
    <property type="protein sequence ID" value="MBK1698901.1"/>
    <property type="molecule type" value="Genomic_DNA"/>
</dbReference>
<comment type="subunit">
    <text evidence="6">Interacts with the cytoplasmic NapA precursor.</text>
</comment>
<keyword evidence="2 6" id="KW-0479">Metal-binding</keyword>
<feature type="binding site" evidence="6">
    <location>
        <position position="92"/>
    </location>
    <ligand>
        <name>[4Fe-4S] cluster</name>
        <dbReference type="ChEBI" id="CHEBI:49883"/>
        <label>2</label>
    </ligand>
</feature>
<name>A0A934QL23_9PROT</name>
<evidence type="ECO:0000313" key="8">
    <source>
        <dbReference type="EMBL" id="MBK1698901.1"/>
    </source>
</evidence>
<dbReference type="GO" id="GO:0005737">
    <property type="term" value="C:cytoplasm"/>
    <property type="evidence" value="ECO:0007669"/>
    <property type="project" value="UniProtKB-SubCell"/>
</dbReference>
<feature type="binding site" evidence="6">
    <location>
        <position position="168"/>
    </location>
    <ligand>
        <name>[4Fe-4S] cluster</name>
        <dbReference type="ChEBI" id="CHEBI:49883"/>
        <label>3</label>
    </ligand>
</feature>
<dbReference type="GO" id="GO:0051539">
    <property type="term" value="F:4 iron, 4 sulfur cluster binding"/>
    <property type="evidence" value="ECO:0007669"/>
    <property type="project" value="UniProtKB-UniRule"/>
</dbReference>
<feature type="domain" description="4Fe-4S ferredoxin-type" evidence="7">
    <location>
        <begin position="46"/>
        <end position="75"/>
    </location>
</feature>
<dbReference type="CDD" id="cd10564">
    <property type="entry name" value="NapF_like"/>
    <property type="match status" value="1"/>
</dbReference>
<accession>A0A934QL23</accession>
<proteinExistence type="inferred from homology"/>
<feature type="binding site" evidence="6">
    <location>
        <position position="162"/>
    </location>
    <ligand>
        <name>[4Fe-4S] cluster</name>
        <dbReference type="ChEBI" id="CHEBI:49883"/>
        <label>3</label>
    </ligand>
</feature>
<keyword evidence="6" id="KW-0963">Cytoplasm</keyword>
<dbReference type="PROSITE" id="PS00198">
    <property type="entry name" value="4FE4S_FER_1"/>
    <property type="match status" value="3"/>
</dbReference>
<feature type="binding site" evidence="6">
    <location>
        <position position="58"/>
    </location>
    <ligand>
        <name>[4Fe-4S] cluster</name>
        <dbReference type="ChEBI" id="CHEBI:49883"/>
        <label>1</label>
    </ligand>
</feature>
<comment type="subcellular location">
    <subcellularLocation>
        <location evidence="6">Cytoplasm</location>
    </subcellularLocation>
</comment>